<dbReference type="AlphaFoldDB" id="A0A2U2RKH3"/>
<gene>
    <name evidence="2" type="ORF">DEO23_04670</name>
</gene>
<sequence>MACGCLALLLVAAGGGTLAFVLGTRPDRDASPSTSTSAGSSSSTSTSSSESKPPETAPAFKVITPLDEVSLNEDGLRQVMETNPLTEGTLPAGDACELPTPTKKLSGDQLEEFLNTGSGCLASVWGEASSQRSLPWDTLDVVVYDWPHVPTSECRKDSFEKDYPRVCNLDGKIYWPSDYGASFDAKHPGDLAPLLLWDLAFVQQNTLMWQSSVGLYYQHLEDAIGDDAEKKDDASRRYLLQNACMASAAVMQLPEGSRPSTDLQQRRAERQNRDPDQKPSIQESTVDAWTATGAESDGDLSACNTWKAESSQVE</sequence>
<dbReference type="EMBL" id="QFKX01000002">
    <property type="protein sequence ID" value="PWH06284.1"/>
    <property type="molecule type" value="Genomic_DNA"/>
</dbReference>
<evidence type="ECO:0000313" key="2">
    <source>
        <dbReference type="EMBL" id="PWH06284.1"/>
    </source>
</evidence>
<feature type="compositionally biased region" description="Polar residues" evidence="1">
    <location>
        <begin position="302"/>
        <end position="314"/>
    </location>
</feature>
<protein>
    <submittedName>
        <fullName evidence="2">Uncharacterized protein</fullName>
    </submittedName>
</protein>
<feature type="compositionally biased region" description="Basic and acidic residues" evidence="1">
    <location>
        <begin position="264"/>
        <end position="277"/>
    </location>
</feature>
<feature type="region of interest" description="Disordered" evidence="1">
    <location>
        <begin position="252"/>
        <end position="314"/>
    </location>
</feature>
<organism evidence="2 3">
    <name type="scientific">Brachybacterium endophyticum</name>
    <dbReference type="NCBI Taxonomy" id="2182385"/>
    <lineage>
        <taxon>Bacteria</taxon>
        <taxon>Bacillati</taxon>
        <taxon>Actinomycetota</taxon>
        <taxon>Actinomycetes</taxon>
        <taxon>Micrococcales</taxon>
        <taxon>Dermabacteraceae</taxon>
        <taxon>Brachybacterium</taxon>
    </lineage>
</organism>
<dbReference type="Proteomes" id="UP000245590">
    <property type="component" value="Unassembled WGS sequence"/>
</dbReference>
<accession>A0A2U2RKH3</accession>
<reference evidence="2 3" key="1">
    <citation type="submission" date="2018-05" db="EMBL/GenBank/DDBJ databases">
        <title>Brachybacterium sp. M1HQ-2T, whole genome shotgun sequence.</title>
        <authorList>
            <person name="Tuo L."/>
        </authorList>
    </citation>
    <scope>NUCLEOTIDE SEQUENCE [LARGE SCALE GENOMIC DNA]</scope>
    <source>
        <strain evidence="2 3">M1HQ-2</strain>
    </source>
</reference>
<evidence type="ECO:0000313" key="3">
    <source>
        <dbReference type="Proteomes" id="UP000245590"/>
    </source>
</evidence>
<evidence type="ECO:0000256" key="1">
    <source>
        <dbReference type="SAM" id="MobiDB-lite"/>
    </source>
</evidence>
<comment type="caution">
    <text evidence="2">The sequence shown here is derived from an EMBL/GenBank/DDBJ whole genome shotgun (WGS) entry which is preliminary data.</text>
</comment>
<feature type="compositionally biased region" description="Low complexity" evidence="1">
    <location>
        <begin position="31"/>
        <end position="51"/>
    </location>
</feature>
<name>A0A2U2RKH3_9MICO</name>
<keyword evidence="3" id="KW-1185">Reference proteome</keyword>
<proteinExistence type="predicted"/>
<feature type="region of interest" description="Disordered" evidence="1">
    <location>
        <begin position="26"/>
        <end position="58"/>
    </location>
</feature>